<dbReference type="GO" id="GO:0015035">
    <property type="term" value="F:protein-disulfide reductase activity"/>
    <property type="evidence" value="ECO:0007669"/>
    <property type="project" value="TreeGrafter"/>
</dbReference>
<comment type="caution">
    <text evidence="8">The sequence shown here is derived from an EMBL/GenBank/DDBJ whole genome shotgun (WGS) entry which is preliminary data.</text>
</comment>
<evidence type="ECO:0000256" key="5">
    <source>
        <dbReference type="ARBA" id="ARBA00023284"/>
    </source>
</evidence>
<dbReference type="PANTHER" id="PTHR46679:SF1">
    <property type="entry name" value="GLUTAREDOXIN-2, MITOCHONDRIAL"/>
    <property type="match status" value="1"/>
</dbReference>
<organism evidence="8 9">
    <name type="scientific">Symbiodinium natans</name>
    <dbReference type="NCBI Taxonomy" id="878477"/>
    <lineage>
        <taxon>Eukaryota</taxon>
        <taxon>Sar</taxon>
        <taxon>Alveolata</taxon>
        <taxon>Dinophyceae</taxon>
        <taxon>Suessiales</taxon>
        <taxon>Symbiodiniaceae</taxon>
        <taxon>Symbiodinium</taxon>
    </lineage>
</organism>
<dbReference type="GO" id="GO:0005739">
    <property type="term" value="C:mitochondrion"/>
    <property type="evidence" value="ECO:0007669"/>
    <property type="project" value="TreeGrafter"/>
</dbReference>
<dbReference type="InterPro" id="IPR014025">
    <property type="entry name" value="Glutaredoxin_subgr"/>
</dbReference>
<dbReference type="CDD" id="cd02066">
    <property type="entry name" value="GRX_family"/>
    <property type="match status" value="1"/>
</dbReference>
<keyword evidence="2" id="KW-0813">Transport</keyword>
<gene>
    <name evidence="8" type="primary">GRXC6</name>
    <name evidence="8" type="ORF">SNAT2548_LOCUS16975</name>
</gene>
<dbReference type="PROSITE" id="PS51354">
    <property type="entry name" value="GLUTAREDOXIN_2"/>
    <property type="match status" value="1"/>
</dbReference>
<dbReference type="SUPFAM" id="SSF52833">
    <property type="entry name" value="Thioredoxin-like"/>
    <property type="match status" value="1"/>
</dbReference>
<accession>A0A812P9A0</accession>
<evidence type="ECO:0000256" key="6">
    <source>
        <dbReference type="SAM" id="MobiDB-lite"/>
    </source>
</evidence>
<proteinExistence type="inferred from homology"/>
<sequence>MANLPRAPKSLRLVCIFAAIAAFYVGALLPSSAFASSAPQKLTRLPRQQTARQAGSEETAVVAAADAAASPLLAPLKVASLGMGLLKPIFAAEARLQALIYDEAEIRAKIQEEVKSAPVVVYSYGLSPFCTEATKLLDSVGAQYKEVQLAPEWFLMVGESAAKRAELGAMYGRTSMPHIFVGGESIGGLMEGPGLVPLYESGELMTKLRAAGALPSQDMKHNCVSPSGGSRDDADALAQER</sequence>
<dbReference type="EMBL" id="CAJNDS010002096">
    <property type="protein sequence ID" value="CAE7324006.1"/>
    <property type="molecule type" value="Genomic_DNA"/>
</dbReference>
<protein>
    <submittedName>
        <fullName evidence="8">GRXC6 protein</fullName>
    </submittedName>
</protein>
<keyword evidence="9" id="KW-1185">Reference proteome</keyword>
<dbReference type="OrthoDB" id="418495at2759"/>
<keyword evidence="3" id="KW-0249">Electron transport</keyword>
<reference evidence="8" key="1">
    <citation type="submission" date="2021-02" db="EMBL/GenBank/DDBJ databases">
        <authorList>
            <person name="Dougan E. K."/>
            <person name="Rhodes N."/>
            <person name="Thang M."/>
            <person name="Chan C."/>
        </authorList>
    </citation>
    <scope>NUCLEOTIDE SEQUENCE</scope>
</reference>
<dbReference type="PANTHER" id="PTHR46679">
    <property type="match status" value="1"/>
</dbReference>
<feature type="compositionally biased region" description="Basic and acidic residues" evidence="6">
    <location>
        <begin position="230"/>
        <end position="241"/>
    </location>
</feature>
<comment type="similarity">
    <text evidence="1">Belongs to the glutaredoxin family.</text>
</comment>
<evidence type="ECO:0000259" key="7">
    <source>
        <dbReference type="Pfam" id="PF00462"/>
    </source>
</evidence>
<feature type="region of interest" description="Disordered" evidence="6">
    <location>
        <begin position="218"/>
        <end position="241"/>
    </location>
</feature>
<dbReference type="InterPro" id="IPR002109">
    <property type="entry name" value="Glutaredoxin"/>
</dbReference>
<evidence type="ECO:0000256" key="2">
    <source>
        <dbReference type="ARBA" id="ARBA00022448"/>
    </source>
</evidence>
<dbReference type="Gene3D" id="3.40.30.10">
    <property type="entry name" value="Glutaredoxin"/>
    <property type="match status" value="1"/>
</dbReference>
<dbReference type="PRINTS" id="PR00160">
    <property type="entry name" value="GLUTAREDOXIN"/>
</dbReference>
<evidence type="ECO:0000256" key="3">
    <source>
        <dbReference type="ARBA" id="ARBA00022982"/>
    </source>
</evidence>
<dbReference type="Pfam" id="PF00462">
    <property type="entry name" value="Glutaredoxin"/>
    <property type="match status" value="1"/>
</dbReference>
<evidence type="ECO:0000313" key="9">
    <source>
        <dbReference type="Proteomes" id="UP000604046"/>
    </source>
</evidence>
<name>A0A812P9A0_9DINO</name>
<evidence type="ECO:0000256" key="1">
    <source>
        <dbReference type="ARBA" id="ARBA00007787"/>
    </source>
</evidence>
<feature type="domain" description="Glutaredoxin" evidence="7">
    <location>
        <begin position="119"/>
        <end position="186"/>
    </location>
</feature>
<keyword evidence="4" id="KW-1015">Disulfide bond</keyword>
<dbReference type="Proteomes" id="UP000604046">
    <property type="component" value="Unassembled WGS sequence"/>
</dbReference>
<keyword evidence="5" id="KW-0676">Redox-active center</keyword>
<dbReference type="InterPro" id="IPR036249">
    <property type="entry name" value="Thioredoxin-like_sf"/>
</dbReference>
<dbReference type="AlphaFoldDB" id="A0A812P9A0"/>
<evidence type="ECO:0000313" key="8">
    <source>
        <dbReference type="EMBL" id="CAE7324006.1"/>
    </source>
</evidence>
<evidence type="ECO:0000256" key="4">
    <source>
        <dbReference type="ARBA" id="ARBA00023157"/>
    </source>
</evidence>